<evidence type="ECO:0000313" key="2">
    <source>
        <dbReference type="EMBL" id="CAH1997519.1"/>
    </source>
</evidence>
<protein>
    <submittedName>
        <fullName evidence="2">Uncharacterized protein</fullName>
    </submittedName>
</protein>
<comment type="caution">
    <text evidence="2">The sequence shown here is derived from an EMBL/GenBank/DDBJ whole genome shotgun (WGS) entry which is preliminary data.</text>
</comment>
<evidence type="ECO:0000313" key="3">
    <source>
        <dbReference type="Proteomes" id="UP001152888"/>
    </source>
</evidence>
<reference evidence="2" key="1">
    <citation type="submission" date="2022-03" db="EMBL/GenBank/DDBJ databases">
        <authorList>
            <person name="Sayadi A."/>
        </authorList>
    </citation>
    <scope>NUCLEOTIDE SEQUENCE</scope>
</reference>
<feature type="region of interest" description="Disordered" evidence="1">
    <location>
        <begin position="1"/>
        <end position="23"/>
    </location>
</feature>
<dbReference type="Proteomes" id="UP001152888">
    <property type="component" value="Unassembled WGS sequence"/>
</dbReference>
<evidence type="ECO:0000256" key="1">
    <source>
        <dbReference type="SAM" id="MobiDB-lite"/>
    </source>
</evidence>
<dbReference type="EMBL" id="CAKOFQ010007292">
    <property type="protein sequence ID" value="CAH1997519.1"/>
    <property type="molecule type" value="Genomic_DNA"/>
</dbReference>
<organism evidence="2 3">
    <name type="scientific">Acanthoscelides obtectus</name>
    <name type="common">Bean weevil</name>
    <name type="synonym">Bruchus obtectus</name>
    <dbReference type="NCBI Taxonomy" id="200917"/>
    <lineage>
        <taxon>Eukaryota</taxon>
        <taxon>Metazoa</taxon>
        <taxon>Ecdysozoa</taxon>
        <taxon>Arthropoda</taxon>
        <taxon>Hexapoda</taxon>
        <taxon>Insecta</taxon>
        <taxon>Pterygota</taxon>
        <taxon>Neoptera</taxon>
        <taxon>Endopterygota</taxon>
        <taxon>Coleoptera</taxon>
        <taxon>Polyphaga</taxon>
        <taxon>Cucujiformia</taxon>
        <taxon>Chrysomeloidea</taxon>
        <taxon>Chrysomelidae</taxon>
        <taxon>Bruchinae</taxon>
        <taxon>Bruchini</taxon>
        <taxon>Acanthoscelides</taxon>
    </lineage>
</organism>
<name>A0A9P0LQI3_ACAOB</name>
<proteinExistence type="predicted"/>
<keyword evidence="3" id="KW-1185">Reference proteome</keyword>
<accession>A0A9P0LQI3</accession>
<dbReference type="OrthoDB" id="7788172at2759"/>
<dbReference type="AlphaFoldDB" id="A0A9P0LQI3"/>
<gene>
    <name evidence="2" type="ORF">ACAOBT_LOCUS23801</name>
</gene>
<sequence>MWTDCVPYSTGGPTTKIPGEQSAVRPTSTAGLWPYVQQPLTRVIASYSLLVDCPVNHPDAYCDSDRPQIHLCMRAVYKWYYREPRLDGI</sequence>